<accession>A0ABQ3LD72</accession>
<protein>
    <recommendedName>
        <fullName evidence="4">DUF4175 family protein</fullName>
    </recommendedName>
</protein>
<keyword evidence="1" id="KW-1133">Transmembrane helix</keyword>
<comment type="caution">
    <text evidence="2">The sequence shown here is derived from an EMBL/GenBank/DDBJ whole genome shotgun (WGS) entry which is preliminary data.</text>
</comment>
<evidence type="ECO:0000313" key="2">
    <source>
        <dbReference type="EMBL" id="GHH11747.1"/>
    </source>
</evidence>
<keyword evidence="3" id="KW-1185">Reference proteome</keyword>
<gene>
    <name evidence="2" type="ORF">GCM10008023_11130</name>
</gene>
<organism evidence="2 3">
    <name type="scientific">Sphingomonas glacialis</name>
    <dbReference type="NCBI Taxonomy" id="658225"/>
    <lineage>
        <taxon>Bacteria</taxon>
        <taxon>Pseudomonadati</taxon>
        <taxon>Pseudomonadota</taxon>
        <taxon>Alphaproteobacteria</taxon>
        <taxon>Sphingomonadales</taxon>
        <taxon>Sphingomonadaceae</taxon>
        <taxon>Sphingomonas</taxon>
    </lineage>
</organism>
<feature type="transmembrane region" description="Helical" evidence="1">
    <location>
        <begin position="58"/>
        <end position="75"/>
    </location>
</feature>
<reference evidence="3" key="1">
    <citation type="journal article" date="2019" name="Int. J. Syst. Evol. Microbiol.">
        <title>The Global Catalogue of Microorganisms (GCM) 10K type strain sequencing project: providing services to taxonomists for standard genome sequencing and annotation.</title>
        <authorList>
            <consortium name="The Broad Institute Genomics Platform"/>
            <consortium name="The Broad Institute Genome Sequencing Center for Infectious Disease"/>
            <person name="Wu L."/>
            <person name="Ma J."/>
        </authorList>
    </citation>
    <scope>NUCLEOTIDE SEQUENCE [LARGE SCALE GENOMIC DNA]</scope>
    <source>
        <strain evidence="3">CGMCC 1.8957</strain>
    </source>
</reference>
<dbReference type="EMBL" id="BNAQ01000001">
    <property type="protein sequence ID" value="GHH11747.1"/>
    <property type="molecule type" value="Genomic_DNA"/>
</dbReference>
<evidence type="ECO:0000313" key="3">
    <source>
        <dbReference type="Proteomes" id="UP000652430"/>
    </source>
</evidence>
<name>A0ABQ3LD72_9SPHN</name>
<keyword evidence="1" id="KW-0472">Membrane</keyword>
<evidence type="ECO:0000256" key="1">
    <source>
        <dbReference type="SAM" id="Phobius"/>
    </source>
</evidence>
<feature type="transmembrane region" description="Helical" evidence="1">
    <location>
        <begin position="32"/>
        <end position="52"/>
    </location>
</feature>
<evidence type="ECO:0008006" key="4">
    <source>
        <dbReference type="Google" id="ProtNLM"/>
    </source>
</evidence>
<sequence length="99" mass="11154">MLGRPKTAFVRGSKMVEVKDTGSEFHWSRPRIVGLIFAAVVSPIYLAFAAFGHATLGGMLWFVTCIGLTVAYVRPTRLRRFMQRLIPTTLEKAERSRDP</sequence>
<dbReference type="Proteomes" id="UP000652430">
    <property type="component" value="Unassembled WGS sequence"/>
</dbReference>
<keyword evidence="1" id="KW-0812">Transmembrane</keyword>
<proteinExistence type="predicted"/>